<feature type="compositionally biased region" description="Polar residues" evidence="1">
    <location>
        <begin position="353"/>
        <end position="376"/>
    </location>
</feature>
<gene>
    <name evidence="3" type="ORF">BGW38_002349</name>
</gene>
<comment type="caution">
    <text evidence="3">The sequence shown here is derived from an EMBL/GenBank/DDBJ whole genome shotgun (WGS) entry which is preliminary data.</text>
</comment>
<dbReference type="Pfam" id="PF01412">
    <property type="entry name" value="ArfGap"/>
    <property type="match status" value="1"/>
</dbReference>
<sequence>MTSRHARTTDKTINEKHTRILRILLQKPENKYCVDCRQKVKSVDLDSWTTEQVENMIRWGNEKANKFWEAQLPESSIPNGNTLGIDNWIRTKYEWRQYANRNQVPNPDELGPIDEQLLQDLHGKLGPRHQIHINRSAEPTGPFTGILAPPPSDSARLTNPKRASVPASGLQGSELFSIAQSSVTNSGPRPNPASANVDFFGLHDPTPQPTTAAQDLNKRMSMPLAPTSQGLFSFAPPPTSSVSQGPVKAPATPVVPVAPVASVSLNPPQRSSVDWKNSIMSLYGNQETVSKRASMGSQPSQQIQHPPAVSSFGPFQGGNTFGIQQEQRSQQQQQSWQSSQNNGMNPHGGMDAWQQQNSMSAFSTLSGNGQTQQPLSNFGHGVSKGSSSSGGDLFSMIAGTPSTASTNSTISSPSSQQNKQTRYEKGS</sequence>
<feature type="domain" description="Arf-GAP" evidence="2">
    <location>
        <begin position="19"/>
        <end position="105"/>
    </location>
</feature>
<feature type="region of interest" description="Disordered" evidence="1">
    <location>
        <begin position="290"/>
        <end position="427"/>
    </location>
</feature>
<dbReference type="GO" id="GO:0005737">
    <property type="term" value="C:cytoplasm"/>
    <property type="evidence" value="ECO:0007669"/>
    <property type="project" value="TreeGrafter"/>
</dbReference>
<feature type="compositionally biased region" description="Low complexity" evidence="1">
    <location>
        <begin position="324"/>
        <end position="340"/>
    </location>
</feature>
<dbReference type="InterPro" id="IPR001164">
    <property type="entry name" value="ArfGAP_dom"/>
</dbReference>
<dbReference type="EMBL" id="JAABOA010001815">
    <property type="protein sequence ID" value="KAF9580843.1"/>
    <property type="molecule type" value="Genomic_DNA"/>
</dbReference>
<dbReference type="InterPro" id="IPR051718">
    <property type="entry name" value="ARF_GTPase-activating"/>
</dbReference>
<protein>
    <recommendedName>
        <fullName evidence="2">Arf-GAP domain-containing protein</fullName>
    </recommendedName>
</protein>
<dbReference type="PANTHER" id="PTHR45705:SF1">
    <property type="entry name" value="FI20236P1"/>
    <property type="match status" value="1"/>
</dbReference>
<feature type="region of interest" description="Disordered" evidence="1">
    <location>
        <begin position="135"/>
        <end position="169"/>
    </location>
</feature>
<feature type="compositionally biased region" description="Low complexity" evidence="1">
    <location>
        <begin position="379"/>
        <end position="391"/>
    </location>
</feature>
<dbReference type="PANTHER" id="PTHR45705">
    <property type="entry name" value="FI20236P1"/>
    <property type="match status" value="1"/>
</dbReference>
<evidence type="ECO:0000313" key="4">
    <source>
        <dbReference type="Proteomes" id="UP000780801"/>
    </source>
</evidence>
<organism evidence="3 4">
    <name type="scientific">Lunasporangiospora selenospora</name>
    <dbReference type="NCBI Taxonomy" id="979761"/>
    <lineage>
        <taxon>Eukaryota</taxon>
        <taxon>Fungi</taxon>
        <taxon>Fungi incertae sedis</taxon>
        <taxon>Mucoromycota</taxon>
        <taxon>Mortierellomycotina</taxon>
        <taxon>Mortierellomycetes</taxon>
        <taxon>Mortierellales</taxon>
        <taxon>Mortierellaceae</taxon>
        <taxon>Lunasporangiospora</taxon>
    </lineage>
</organism>
<feature type="compositionally biased region" description="Polar residues" evidence="1">
    <location>
        <begin position="295"/>
        <end position="304"/>
    </location>
</feature>
<dbReference type="AlphaFoldDB" id="A0A9P6FSQ1"/>
<evidence type="ECO:0000313" key="3">
    <source>
        <dbReference type="EMBL" id="KAF9580843.1"/>
    </source>
</evidence>
<name>A0A9P6FSQ1_9FUNG</name>
<dbReference type="InterPro" id="IPR037278">
    <property type="entry name" value="ARFGAP/RecO"/>
</dbReference>
<proteinExistence type="predicted"/>
<dbReference type="SMART" id="SM00105">
    <property type="entry name" value="ArfGap"/>
    <property type="match status" value="1"/>
</dbReference>
<evidence type="ECO:0000259" key="2">
    <source>
        <dbReference type="SMART" id="SM00105"/>
    </source>
</evidence>
<feature type="compositionally biased region" description="Low complexity" evidence="1">
    <location>
        <begin position="400"/>
        <end position="415"/>
    </location>
</feature>
<dbReference type="Gene3D" id="1.10.220.150">
    <property type="entry name" value="Arf GTPase activating protein"/>
    <property type="match status" value="1"/>
</dbReference>
<dbReference type="InterPro" id="IPR038508">
    <property type="entry name" value="ArfGAP_dom_sf"/>
</dbReference>
<dbReference type="Proteomes" id="UP000780801">
    <property type="component" value="Unassembled WGS sequence"/>
</dbReference>
<dbReference type="GO" id="GO:0005096">
    <property type="term" value="F:GTPase activator activity"/>
    <property type="evidence" value="ECO:0007669"/>
    <property type="project" value="InterPro"/>
</dbReference>
<accession>A0A9P6FSQ1</accession>
<reference evidence="3" key="1">
    <citation type="journal article" date="2020" name="Fungal Divers.">
        <title>Resolving the Mortierellaceae phylogeny through synthesis of multi-gene phylogenetics and phylogenomics.</title>
        <authorList>
            <person name="Vandepol N."/>
            <person name="Liber J."/>
            <person name="Desiro A."/>
            <person name="Na H."/>
            <person name="Kennedy M."/>
            <person name="Barry K."/>
            <person name="Grigoriev I.V."/>
            <person name="Miller A.N."/>
            <person name="O'Donnell K."/>
            <person name="Stajich J.E."/>
            <person name="Bonito G."/>
        </authorList>
    </citation>
    <scope>NUCLEOTIDE SEQUENCE</scope>
    <source>
        <strain evidence="3">KOD1015</strain>
    </source>
</reference>
<keyword evidence="4" id="KW-1185">Reference proteome</keyword>
<dbReference type="SUPFAM" id="SSF57863">
    <property type="entry name" value="ArfGap/RecO-like zinc finger"/>
    <property type="match status" value="1"/>
</dbReference>
<evidence type="ECO:0000256" key="1">
    <source>
        <dbReference type="SAM" id="MobiDB-lite"/>
    </source>
</evidence>
<dbReference type="OrthoDB" id="10266696at2759"/>